<protein>
    <recommendedName>
        <fullName evidence="12">Mitochondrial cytochrome c oxidase subunit VIc/VIIs domain-containing protein</fullName>
    </recommendedName>
</protein>
<evidence type="ECO:0000256" key="9">
    <source>
        <dbReference type="SAM" id="Phobius"/>
    </source>
</evidence>
<dbReference type="EMBL" id="OU898279">
    <property type="protein sequence ID" value="CAG9834012.1"/>
    <property type="molecule type" value="Genomic_DNA"/>
</dbReference>
<evidence type="ECO:0000313" key="10">
    <source>
        <dbReference type="EMBL" id="CAG9834012.1"/>
    </source>
</evidence>
<proteinExistence type="inferred from homology"/>
<keyword evidence="5" id="KW-0999">Mitochondrion inner membrane</keyword>
<dbReference type="InterPro" id="IPR037169">
    <property type="entry name" value="Cytochrome_c_oxidase_VIc_sf"/>
</dbReference>
<feature type="transmembrane region" description="Helical" evidence="9">
    <location>
        <begin position="22"/>
        <end position="40"/>
    </location>
</feature>
<reference evidence="10" key="1">
    <citation type="submission" date="2022-01" db="EMBL/GenBank/DDBJ databases">
        <authorList>
            <person name="King R."/>
        </authorList>
    </citation>
    <scope>NUCLEOTIDE SEQUENCE</scope>
</reference>
<keyword evidence="8 9" id="KW-0472">Membrane</keyword>
<organism evidence="10 11">
    <name type="scientific">Diabrotica balteata</name>
    <name type="common">Banded cucumber beetle</name>
    <dbReference type="NCBI Taxonomy" id="107213"/>
    <lineage>
        <taxon>Eukaryota</taxon>
        <taxon>Metazoa</taxon>
        <taxon>Ecdysozoa</taxon>
        <taxon>Arthropoda</taxon>
        <taxon>Hexapoda</taxon>
        <taxon>Insecta</taxon>
        <taxon>Pterygota</taxon>
        <taxon>Neoptera</taxon>
        <taxon>Endopterygota</taxon>
        <taxon>Coleoptera</taxon>
        <taxon>Polyphaga</taxon>
        <taxon>Cucujiformia</taxon>
        <taxon>Chrysomeloidea</taxon>
        <taxon>Chrysomelidae</taxon>
        <taxon>Galerucinae</taxon>
        <taxon>Diabroticina</taxon>
        <taxon>Diabroticites</taxon>
        <taxon>Diabrotica</taxon>
    </lineage>
</organism>
<dbReference type="Proteomes" id="UP001153709">
    <property type="component" value="Chromosome 4"/>
</dbReference>
<dbReference type="InterPro" id="IPR051389">
    <property type="entry name" value="Cytochrome_c_oxidase_VIc"/>
</dbReference>
<sequence length="77" mass="8798">MPAFPTAGLKKPKLHGLHKARALRNVVIALVNAGIAGFLYKTLINDKHKQTYKQWHENHNIEDEFEKIRQTGVFDSC</sequence>
<dbReference type="AlphaFoldDB" id="A0A9N9T1T5"/>
<evidence type="ECO:0008006" key="12">
    <source>
        <dbReference type="Google" id="ProtNLM"/>
    </source>
</evidence>
<dbReference type="OrthoDB" id="10051322at2759"/>
<keyword evidence="4 9" id="KW-0812">Transmembrane</keyword>
<name>A0A9N9T1T5_DIABA</name>
<evidence type="ECO:0000256" key="7">
    <source>
        <dbReference type="ARBA" id="ARBA00023128"/>
    </source>
</evidence>
<evidence type="ECO:0000256" key="4">
    <source>
        <dbReference type="ARBA" id="ARBA00022692"/>
    </source>
</evidence>
<accession>A0A9N9T1T5</accession>
<keyword evidence="7" id="KW-0496">Mitochondrion</keyword>
<dbReference type="PANTHER" id="PTHR48416">
    <property type="entry name" value="CYTOCHROME C OXIDASE SUBUNIT 6C"/>
    <property type="match status" value="1"/>
</dbReference>
<evidence type="ECO:0000256" key="2">
    <source>
        <dbReference type="ARBA" id="ARBA00004673"/>
    </source>
</evidence>
<dbReference type="Pfam" id="PF02937">
    <property type="entry name" value="COX6C"/>
    <property type="match status" value="1"/>
</dbReference>
<evidence type="ECO:0000256" key="8">
    <source>
        <dbReference type="ARBA" id="ARBA00023136"/>
    </source>
</evidence>
<comment type="pathway">
    <text evidence="2">Energy metabolism; oxidative phosphorylation.</text>
</comment>
<dbReference type="Gene3D" id="4.10.93.10">
    <property type="entry name" value="Mitochondrial cytochrome c oxidase subunit VIc/VIIs"/>
    <property type="match status" value="1"/>
</dbReference>
<gene>
    <name evidence="10" type="ORF">DIABBA_LOCUS7365</name>
</gene>
<evidence type="ECO:0000256" key="1">
    <source>
        <dbReference type="ARBA" id="ARBA00004434"/>
    </source>
</evidence>
<evidence type="ECO:0000313" key="11">
    <source>
        <dbReference type="Proteomes" id="UP001153709"/>
    </source>
</evidence>
<evidence type="ECO:0000256" key="5">
    <source>
        <dbReference type="ARBA" id="ARBA00022792"/>
    </source>
</evidence>
<dbReference type="InterPro" id="IPR034884">
    <property type="entry name" value="Cytochrome_c_oxidase_VIc/VIIs"/>
</dbReference>
<evidence type="ECO:0000256" key="3">
    <source>
        <dbReference type="ARBA" id="ARBA00007204"/>
    </source>
</evidence>
<dbReference type="PANTHER" id="PTHR48416:SF1">
    <property type="entry name" value="CYTOCHROME C OXIDASE SUBUNIT 6C"/>
    <property type="match status" value="1"/>
</dbReference>
<evidence type="ECO:0000256" key="6">
    <source>
        <dbReference type="ARBA" id="ARBA00022989"/>
    </source>
</evidence>
<keyword evidence="11" id="KW-1185">Reference proteome</keyword>
<keyword evidence="6 9" id="KW-1133">Transmembrane helix</keyword>
<dbReference type="SUPFAM" id="SSF81415">
    <property type="entry name" value="Mitochondrial cytochrome c oxidase subunit VIc"/>
    <property type="match status" value="1"/>
</dbReference>
<dbReference type="GO" id="GO:0005743">
    <property type="term" value="C:mitochondrial inner membrane"/>
    <property type="evidence" value="ECO:0007669"/>
    <property type="project" value="UniProtKB-SubCell"/>
</dbReference>
<comment type="subcellular location">
    <subcellularLocation>
        <location evidence="1">Mitochondrion inner membrane</location>
        <topology evidence="1">Single-pass membrane protein</topology>
    </subcellularLocation>
</comment>
<comment type="similarity">
    <text evidence="3">Belongs to the cytochrome c oxidase subunit 6c family.</text>
</comment>